<dbReference type="PANTHER" id="PTHR47843">
    <property type="entry name" value="BTB DOMAIN-CONTAINING PROTEIN-RELATED"/>
    <property type="match status" value="1"/>
</dbReference>
<gene>
    <name evidence="1" type="ORF">ISF_05493</name>
</gene>
<sequence length="208" mass="23162">MAEITLDECLVGPEKKEFFIHASLVTSQPKVLDKLVNGPMREAADGCTVWEHVDTATFVRFGQYVYTGNYEGEASSEETGVERLVKAVTVPDEEPAEAQKQNFSDDYWTGSMVAKCKCNKKKKMAEPLLQLRNRQPTLCAWKPKPLVLVCGVLLSHARVHMMAEYYQVQPLAQLALHKLRQILCKFTLHDERMGDVVGAGGGAGGKYD</sequence>
<evidence type="ECO:0000313" key="2">
    <source>
        <dbReference type="Proteomes" id="UP000076744"/>
    </source>
</evidence>
<dbReference type="OrthoDB" id="9997739at2759"/>
<dbReference type="STRING" id="1081104.A0A167UBF2"/>
<name>A0A167UBF2_CORFA</name>
<proteinExistence type="predicted"/>
<comment type="caution">
    <text evidence="1">The sequence shown here is derived from an EMBL/GenBank/DDBJ whole genome shotgun (WGS) entry which is preliminary data.</text>
</comment>
<dbReference type="GeneID" id="30021785"/>
<dbReference type="RefSeq" id="XP_018703669.1">
    <property type="nucleotide sequence ID" value="XM_018849098.1"/>
</dbReference>
<protein>
    <submittedName>
        <fullName evidence="1">BTB/POZ fold protein</fullName>
    </submittedName>
</protein>
<dbReference type="Gene3D" id="3.30.710.10">
    <property type="entry name" value="Potassium Channel Kv1.1, Chain A"/>
    <property type="match status" value="1"/>
</dbReference>
<dbReference type="Proteomes" id="UP000076744">
    <property type="component" value="Unassembled WGS sequence"/>
</dbReference>
<dbReference type="AlphaFoldDB" id="A0A167UBF2"/>
<keyword evidence="2" id="KW-1185">Reference proteome</keyword>
<dbReference type="EMBL" id="AZHB01000013">
    <property type="protein sequence ID" value="OAA61414.1"/>
    <property type="molecule type" value="Genomic_DNA"/>
</dbReference>
<accession>A0A167UBF2</accession>
<reference evidence="1 2" key="1">
    <citation type="journal article" date="2016" name="Genome Biol. Evol.">
        <title>Divergent and convergent evolution of fungal pathogenicity.</title>
        <authorList>
            <person name="Shang Y."/>
            <person name="Xiao G."/>
            <person name="Zheng P."/>
            <person name="Cen K."/>
            <person name="Zhan S."/>
            <person name="Wang C."/>
        </authorList>
    </citation>
    <scope>NUCLEOTIDE SEQUENCE [LARGE SCALE GENOMIC DNA]</scope>
    <source>
        <strain evidence="1 2">ARSEF 2679</strain>
    </source>
</reference>
<organism evidence="1 2">
    <name type="scientific">Cordyceps fumosorosea (strain ARSEF 2679)</name>
    <name type="common">Isaria fumosorosea</name>
    <dbReference type="NCBI Taxonomy" id="1081104"/>
    <lineage>
        <taxon>Eukaryota</taxon>
        <taxon>Fungi</taxon>
        <taxon>Dikarya</taxon>
        <taxon>Ascomycota</taxon>
        <taxon>Pezizomycotina</taxon>
        <taxon>Sordariomycetes</taxon>
        <taxon>Hypocreomycetidae</taxon>
        <taxon>Hypocreales</taxon>
        <taxon>Cordycipitaceae</taxon>
        <taxon>Cordyceps</taxon>
    </lineage>
</organism>
<dbReference type="InterPro" id="IPR011333">
    <property type="entry name" value="SKP1/BTB/POZ_sf"/>
</dbReference>
<evidence type="ECO:0000313" key="1">
    <source>
        <dbReference type="EMBL" id="OAA61414.1"/>
    </source>
</evidence>